<dbReference type="PROSITE" id="PS51767">
    <property type="entry name" value="PEPTIDASE_A1"/>
    <property type="match status" value="1"/>
</dbReference>
<evidence type="ECO:0000256" key="1">
    <source>
        <dbReference type="ARBA" id="ARBA00007447"/>
    </source>
</evidence>
<name>A0AAD7K2W3_9AGAR</name>
<dbReference type="InterPro" id="IPR021109">
    <property type="entry name" value="Peptidase_aspartic_dom_sf"/>
</dbReference>
<keyword evidence="7" id="KW-1185">Reference proteome</keyword>
<keyword evidence="4" id="KW-0378">Hydrolase</keyword>
<feature type="active site" evidence="3">
    <location>
        <position position="98"/>
    </location>
</feature>
<dbReference type="PANTHER" id="PTHR47966:SF51">
    <property type="entry name" value="BETA-SITE APP-CLEAVING ENZYME, ISOFORM A-RELATED"/>
    <property type="match status" value="1"/>
</dbReference>
<dbReference type="EMBL" id="JARJLG010000013">
    <property type="protein sequence ID" value="KAJ7775918.1"/>
    <property type="molecule type" value="Genomic_DNA"/>
</dbReference>
<dbReference type="PANTHER" id="PTHR47966">
    <property type="entry name" value="BETA-SITE APP-CLEAVING ENZYME, ISOFORM A-RELATED"/>
    <property type="match status" value="1"/>
</dbReference>
<dbReference type="InterPro" id="IPR001969">
    <property type="entry name" value="Aspartic_peptidase_AS"/>
</dbReference>
<evidence type="ECO:0000313" key="6">
    <source>
        <dbReference type="EMBL" id="KAJ7775918.1"/>
    </source>
</evidence>
<dbReference type="SUPFAM" id="SSF50630">
    <property type="entry name" value="Acid proteases"/>
    <property type="match status" value="1"/>
</dbReference>
<feature type="domain" description="Peptidase A1" evidence="5">
    <location>
        <begin position="82"/>
        <end position="386"/>
    </location>
</feature>
<gene>
    <name evidence="6" type="ORF">DFH07DRAFT_877264</name>
</gene>
<dbReference type="Pfam" id="PF00026">
    <property type="entry name" value="Asp"/>
    <property type="match status" value="1"/>
</dbReference>
<comment type="caution">
    <text evidence="6">The sequence shown here is derived from an EMBL/GenBank/DDBJ whole genome shotgun (WGS) entry which is preliminary data.</text>
</comment>
<dbReference type="InterPro" id="IPR034164">
    <property type="entry name" value="Pepsin-like_dom"/>
</dbReference>
<evidence type="ECO:0000256" key="2">
    <source>
        <dbReference type="ARBA" id="ARBA00022750"/>
    </source>
</evidence>
<dbReference type="InterPro" id="IPR001461">
    <property type="entry name" value="Aspartic_peptidase_A1"/>
</dbReference>
<dbReference type="GO" id="GO:0004190">
    <property type="term" value="F:aspartic-type endopeptidase activity"/>
    <property type="evidence" value="ECO:0007669"/>
    <property type="project" value="UniProtKB-KW"/>
</dbReference>
<dbReference type="GO" id="GO:0006508">
    <property type="term" value="P:proteolysis"/>
    <property type="evidence" value="ECO:0007669"/>
    <property type="project" value="UniProtKB-KW"/>
</dbReference>
<dbReference type="Proteomes" id="UP001215280">
    <property type="component" value="Unassembled WGS sequence"/>
</dbReference>
<evidence type="ECO:0000259" key="5">
    <source>
        <dbReference type="PROSITE" id="PS51767"/>
    </source>
</evidence>
<keyword evidence="2 4" id="KW-0064">Aspartyl protease</keyword>
<dbReference type="PRINTS" id="PR00792">
    <property type="entry name" value="PEPSIN"/>
</dbReference>
<evidence type="ECO:0000256" key="4">
    <source>
        <dbReference type="RuleBase" id="RU000454"/>
    </source>
</evidence>
<dbReference type="PROSITE" id="PS00141">
    <property type="entry name" value="ASP_PROTEASE"/>
    <property type="match status" value="2"/>
</dbReference>
<evidence type="ECO:0000313" key="7">
    <source>
        <dbReference type="Proteomes" id="UP001215280"/>
    </source>
</evidence>
<dbReference type="AlphaFoldDB" id="A0AAD7K2W3"/>
<organism evidence="6 7">
    <name type="scientific">Mycena maculata</name>
    <dbReference type="NCBI Taxonomy" id="230809"/>
    <lineage>
        <taxon>Eukaryota</taxon>
        <taxon>Fungi</taxon>
        <taxon>Dikarya</taxon>
        <taxon>Basidiomycota</taxon>
        <taxon>Agaricomycotina</taxon>
        <taxon>Agaricomycetes</taxon>
        <taxon>Agaricomycetidae</taxon>
        <taxon>Agaricales</taxon>
        <taxon>Marasmiineae</taxon>
        <taxon>Mycenaceae</taxon>
        <taxon>Mycena</taxon>
    </lineage>
</organism>
<keyword evidence="4 6" id="KW-0645">Protease</keyword>
<dbReference type="InterPro" id="IPR033121">
    <property type="entry name" value="PEPTIDASE_A1"/>
</dbReference>
<proteinExistence type="inferred from homology"/>
<evidence type="ECO:0000256" key="3">
    <source>
        <dbReference type="PIRSR" id="PIRSR601461-1"/>
    </source>
</evidence>
<dbReference type="CDD" id="cd05471">
    <property type="entry name" value="pepsin_like"/>
    <property type="match status" value="1"/>
</dbReference>
<protein>
    <submittedName>
        <fullName evidence="6">Aspartic protease</fullName>
    </submittedName>
</protein>
<accession>A0AAD7K2W3</accession>
<sequence length="389" mass="40788">MVRIAIRTVIVGLVIGYASALSVDKKTIQLPLKKVSTVTHARNIVARDAARLAQYKQKVAGSSNVEERQTGSAPVINEVFTYLAAVVVGDQTFDLIVDTGSSNTWVGATTKFVATSSAVNTGKSVEVTYGSGSFSGTEWTDTVSLNGITATGVSIGVAKTSSDFEGTDGIIGFGPEDLTEDTVSGVSEFPTFLQDLVAQGVIGETILGVQYAPPAGSEDEDTNGVLTLGGVDTTAFTGSITYTTAIDPWWGVDVSDFAFGSTSLGTATASAIVDTGTTLVYVPSSVYSKFLTASKGTLDEDTGLVKFTKAPTSNFSFVFGGTTFTLTPAQYLIPTAQYDNWGITGSDFYTFINDGGTEAPDTIIGFTFLEFYYSVFDTTNNRVGLAPNA</sequence>
<reference evidence="6" key="1">
    <citation type="submission" date="2023-03" db="EMBL/GenBank/DDBJ databases">
        <title>Massive genome expansion in bonnet fungi (Mycena s.s.) driven by repeated elements and novel gene families across ecological guilds.</title>
        <authorList>
            <consortium name="Lawrence Berkeley National Laboratory"/>
            <person name="Harder C.B."/>
            <person name="Miyauchi S."/>
            <person name="Viragh M."/>
            <person name="Kuo A."/>
            <person name="Thoen E."/>
            <person name="Andreopoulos B."/>
            <person name="Lu D."/>
            <person name="Skrede I."/>
            <person name="Drula E."/>
            <person name="Henrissat B."/>
            <person name="Morin E."/>
            <person name="Kohler A."/>
            <person name="Barry K."/>
            <person name="LaButti K."/>
            <person name="Morin E."/>
            <person name="Salamov A."/>
            <person name="Lipzen A."/>
            <person name="Mereny Z."/>
            <person name="Hegedus B."/>
            <person name="Baldrian P."/>
            <person name="Stursova M."/>
            <person name="Weitz H."/>
            <person name="Taylor A."/>
            <person name="Grigoriev I.V."/>
            <person name="Nagy L.G."/>
            <person name="Martin F."/>
            <person name="Kauserud H."/>
        </authorList>
    </citation>
    <scope>NUCLEOTIDE SEQUENCE</scope>
    <source>
        <strain evidence="6">CBHHK188m</strain>
    </source>
</reference>
<comment type="similarity">
    <text evidence="1 4">Belongs to the peptidase A1 family.</text>
</comment>
<feature type="active site" evidence="3">
    <location>
        <position position="274"/>
    </location>
</feature>
<dbReference type="Gene3D" id="2.40.70.10">
    <property type="entry name" value="Acid Proteases"/>
    <property type="match status" value="2"/>
</dbReference>